<dbReference type="Pfam" id="PF05133">
    <property type="entry name" value="SPP1_portal"/>
    <property type="match status" value="1"/>
</dbReference>
<evidence type="ECO:0000313" key="3">
    <source>
        <dbReference type="Proteomes" id="UP000057820"/>
    </source>
</evidence>
<dbReference type="KEGG" id="nfr:ERS450000_03540"/>
<sequence>MESLYLPNETIIFERQHNKLVVVDRQHHKLNRVLVSRLRNRDRAIDMEGRSELTRPVLYYTDAACRTMLGMEINREFYQAPQRYALGAEPEQFGVSEDSSDDERVLAGWRAAMGRLNIIPATDDGEIPEMGQFPASPPTPGIDMVRFYSQMISSESGIPPTYLGFVTDNPASADSIRQLEYRLVKRAERRQIAFGQSWREVGYLALLVRDGEVDPDAFRAIEPRWKDASTPTRAAAADEALKLTSAGILTPDSGVTYDRIGLSIQDQERIKNDKRQARVAELLQRLPNAANQARQSPNVANLSAQRVDDATDSN</sequence>
<organism evidence="2 3">
    <name type="scientific">Nocardia farcinica</name>
    <dbReference type="NCBI Taxonomy" id="37329"/>
    <lineage>
        <taxon>Bacteria</taxon>
        <taxon>Bacillati</taxon>
        <taxon>Actinomycetota</taxon>
        <taxon>Actinomycetes</taxon>
        <taxon>Mycobacteriales</taxon>
        <taxon>Nocardiaceae</taxon>
        <taxon>Nocardia</taxon>
    </lineage>
</organism>
<geneLocation type="plasmid" evidence="2">
    <name>2</name>
</geneLocation>
<dbReference type="Proteomes" id="UP000057820">
    <property type="component" value="Plasmid 2"/>
</dbReference>
<feature type="region of interest" description="Disordered" evidence="1">
    <location>
        <begin position="288"/>
        <end position="314"/>
    </location>
</feature>
<name>A0A0H5NVQ1_NOCFR</name>
<protein>
    <submittedName>
        <fullName evidence="2">Phage portal protein, SPP1 Gp6-like</fullName>
    </submittedName>
</protein>
<evidence type="ECO:0000313" key="2">
    <source>
        <dbReference type="EMBL" id="CRY79880.1"/>
    </source>
</evidence>
<dbReference type="EMBL" id="LN868939">
    <property type="protein sequence ID" value="CRY79880.1"/>
    <property type="molecule type" value="Genomic_DNA"/>
</dbReference>
<keyword evidence="2" id="KW-0614">Plasmid</keyword>
<dbReference type="AlphaFoldDB" id="A0A0H5NVQ1"/>
<dbReference type="InterPro" id="IPR021145">
    <property type="entry name" value="Portal_protein_SPP1_Gp6-like"/>
</dbReference>
<proteinExistence type="predicted"/>
<feature type="compositionally biased region" description="Polar residues" evidence="1">
    <location>
        <begin position="289"/>
        <end position="304"/>
    </location>
</feature>
<gene>
    <name evidence="2" type="ORF">ERS450000_03540</name>
</gene>
<accession>A0A0H5NVQ1</accession>
<evidence type="ECO:0000256" key="1">
    <source>
        <dbReference type="SAM" id="MobiDB-lite"/>
    </source>
</evidence>
<reference evidence="3" key="1">
    <citation type="submission" date="2015-03" db="EMBL/GenBank/DDBJ databases">
        <authorList>
            <consortium name="Pathogen Informatics"/>
        </authorList>
    </citation>
    <scope>NUCLEOTIDE SEQUENCE [LARGE SCALE GENOMIC DNA]</scope>
    <source>
        <strain evidence="3">NCTC11134</strain>
        <plasmid evidence="3">2</plasmid>
    </source>
</reference>